<dbReference type="InterPro" id="IPR004279">
    <property type="entry name" value="Perilipin"/>
</dbReference>
<dbReference type="Ensembl" id="ENSVKKT00000015956.1">
    <property type="protein sequence ID" value="ENSVKKP00000015584.1"/>
    <property type="gene ID" value="ENSVKKG00000010608.1"/>
</dbReference>
<evidence type="ECO:0000313" key="5">
    <source>
        <dbReference type="Ensembl" id="ENSVKKP00000015584.1"/>
    </source>
</evidence>
<dbReference type="GO" id="GO:0005811">
    <property type="term" value="C:lipid droplet"/>
    <property type="evidence" value="ECO:0007669"/>
    <property type="project" value="UniProtKB-SubCell"/>
</dbReference>
<name>A0A8D2L224_VARKO</name>
<dbReference type="SUPFAM" id="SSF109775">
    <property type="entry name" value="Mannose-6-phosphate receptor binding protein 1 (Tip47), C-terminal domain"/>
    <property type="match status" value="1"/>
</dbReference>
<evidence type="ECO:0000256" key="3">
    <source>
        <dbReference type="ARBA" id="ARBA00022677"/>
    </source>
</evidence>
<reference evidence="5" key="2">
    <citation type="submission" date="2025-09" db="UniProtKB">
        <authorList>
            <consortium name="Ensembl"/>
        </authorList>
    </citation>
    <scope>IDENTIFICATION</scope>
</reference>
<dbReference type="Gene3D" id="3.30.720.170">
    <property type="entry name" value="Perilipin, alpha-beta domain"/>
    <property type="match status" value="1"/>
</dbReference>
<dbReference type="Proteomes" id="UP000694545">
    <property type="component" value="Unplaced"/>
</dbReference>
<accession>A0A8D2L224</accession>
<comment type="similarity">
    <text evidence="2 4">Belongs to the perilipin family.</text>
</comment>
<dbReference type="PANTHER" id="PTHR14024">
    <property type="entry name" value="PERILIPIN"/>
    <property type="match status" value="1"/>
</dbReference>
<proteinExistence type="inferred from homology"/>
<evidence type="ECO:0000256" key="4">
    <source>
        <dbReference type="PIRNR" id="PIRNR036881"/>
    </source>
</evidence>
<dbReference type="GO" id="GO:0019915">
    <property type="term" value="P:lipid storage"/>
    <property type="evidence" value="ECO:0007669"/>
    <property type="project" value="TreeGrafter"/>
</dbReference>
<keyword evidence="3" id="KW-0551">Lipid droplet</keyword>
<evidence type="ECO:0000256" key="2">
    <source>
        <dbReference type="ARBA" id="ARBA00006311"/>
    </source>
</evidence>
<dbReference type="Pfam" id="PF03036">
    <property type="entry name" value="Perilipin"/>
    <property type="match status" value="1"/>
</dbReference>
<sequence>SSACSESLSLLDDVVVRIAEMPLVSSAYDKVSATYAETKEAHPLVKSILDAAETGIKKAATVAAIGVQPVLTHLEHQIAVVNEFACQGLNKLEEQLPILKQIVRCVMDALWVLSGFRDACNAVRGAKDVVTGMAGRAKQAVQGRIEATKSVVISGVSAIMGSALGDQMANILDALLGISEDWVDHFLPITDEELAKLASSVEGLNSVTVEEQKQQRAYYAHLGSFPPKLRRRAYLHSVAKVKKVNQTIQDGLSKIHQMIDLIQYSKQAADLKCDDLQEQLNKMWLQWYTPDQGEGQEESLQIESSVLVGLHNITEQLQATCCDLVSNTRGLPDKILEHVLQVQNSVVELHASFSAAASFQDISDSMVSQSKQEIRKAQESLDGLLDYLVHNVHLIWLVGPFTPAEEPAADPKTEEEINQPVNL</sequence>
<comment type="subcellular location">
    <subcellularLocation>
        <location evidence="1">Lipid droplet</location>
    </subcellularLocation>
</comment>
<dbReference type="PIRSF" id="PIRSF036881">
    <property type="entry name" value="PAT"/>
    <property type="match status" value="1"/>
</dbReference>
<evidence type="ECO:0000256" key="1">
    <source>
        <dbReference type="ARBA" id="ARBA00004502"/>
    </source>
</evidence>
<reference evidence="5" key="1">
    <citation type="submission" date="2025-08" db="UniProtKB">
        <authorList>
            <consortium name="Ensembl"/>
        </authorList>
    </citation>
    <scope>IDENTIFICATION</scope>
</reference>
<dbReference type="GO" id="GO:0005829">
    <property type="term" value="C:cytosol"/>
    <property type="evidence" value="ECO:0007669"/>
    <property type="project" value="TreeGrafter"/>
</dbReference>
<organism evidence="5 6">
    <name type="scientific">Varanus komodoensis</name>
    <name type="common">Komodo dragon</name>
    <dbReference type="NCBI Taxonomy" id="61221"/>
    <lineage>
        <taxon>Eukaryota</taxon>
        <taxon>Metazoa</taxon>
        <taxon>Chordata</taxon>
        <taxon>Craniata</taxon>
        <taxon>Vertebrata</taxon>
        <taxon>Euteleostomi</taxon>
        <taxon>Lepidosauria</taxon>
        <taxon>Squamata</taxon>
        <taxon>Bifurcata</taxon>
        <taxon>Unidentata</taxon>
        <taxon>Episquamata</taxon>
        <taxon>Toxicofera</taxon>
        <taxon>Anguimorpha</taxon>
        <taxon>Paleoanguimorpha</taxon>
        <taxon>Varanoidea</taxon>
        <taxon>Varanidae</taxon>
        <taxon>Varanus</taxon>
    </lineage>
</organism>
<evidence type="ECO:0000313" key="6">
    <source>
        <dbReference type="Proteomes" id="UP000694545"/>
    </source>
</evidence>
<dbReference type="PANTHER" id="PTHR14024:SF11">
    <property type="entry name" value="PERILIPIN-3"/>
    <property type="match status" value="1"/>
</dbReference>
<protein>
    <recommendedName>
        <fullName evidence="4">Perilipin</fullName>
    </recommendedName>
</protein>
<dbReference type="Gene3D" id="1.20.120.340">
    <property type="entry name" value="Flagellar protein FliS"/>
    <property type="match status" value="1"/>
</dbReference>
<keyword evidence="6" id="KW-1185">Reference proteome</keyword>
<dbReference type="GO" id="GO:0010890">
    <property type="term" value="P:positive regulation of triglyceride storage"/>
    <property type="evidence" value="ECO:0007669"/>
    <property type="project" value="TreeGrafter"/>
</dbReference>
<gene>
    <name evidence="5" type="primary">LOC123034783</name>
</gene>
<dbReference type="AlphaFoldDB" id="A0A8D2L224"/>